<dbReference type="GO" id="GO:0140096">
    <property type="term" value="F:catalytic activity, acting on a protein"/>
    <property type="evidence" value="ECO:0007669"/>
    <property type="project" value="UniProtKB-ARBA"/>
</dbReference>
<dbReference type="EC" id="6.1.1.20" evidence="13"/>
<dbReference type="HAMAP" id="MF_00281">
    <property type="entry name" value="Phe_tRNA_synth_alpha1"/>
    <property type="match status" value="1"/>
</dbReference>
<comment type="catalytic activity">
    <reaction evidence="12 13">
        <text>tRNA(Phe) + L-phenylalanine + ATP = L-phenylalanyl-tRNA(Phe) + AMP + diphosphate + H(+)</text>
        <dbReference type="Rhea" id="RHEA:19413"/>
        <dbReference type="Rhea" id="RHEA-COMP:9668"/>
        <dbReference type="Rhea" id="RHEA-COMP:9699"/>
        <dbReference type="ChEBI" id="CHEBI:15378"/>
        <dbReference type="ChEBI" id="CHEBI:30616"/>
        <dbReference type="ChEBI" id="CHEBI:33019"/>
        <dbReference type="ChEBI" id="CHEBI:58095"/>
        <dbReference type="ChEBI" id="CHEBI:78442"/>
        <dbReference type="ChEBI" id="CHEBI:78531"/>
        <dbReference type="ChEBI" id="CHEBI:456215"/>
        <dbReference type="EC" id="6.1.1.20"/>
    </reaction>
</comment>
<evidence type="ECO:0000256" key="11">
    <source>
        <dbReference type="ARBA" id="ARBA00023146"/>
    </source>
</evidence>
<dbReference type="InterPro" id="IPR045864">
    <property type="entry name" value="aa-tRNA-synth_II/BPL/LPL"/>
</dbReference>
<dbReference type="OrthoDB" id="9800719at2"/>
<dbReference type="FunFam" id="3.30.930.10:FF:000003">
    <property type="entry name" value="Phenylalanine--tRNA ligase alpha subunit"/>
    <property type="match status" value="1"/>
</dbReference>
<dbReference type="InterPro" id="IPR022911">
    <property type="entry name" value="Phe_tRNA_ligase_alpha1_bac"/>
</dbReference>
<dbReference type="CDD" id="cd00496">
    <property type="entry name" value="PheRS_alpha_core"/>
    <property type="match status" value="1"/>
</dbReference>
<proteinExistence type="inferred from homology"/>
<dbReference type="GO" id="GO:0004826">
    <property type="term" value="F:phenylalanine-tRNA ligase activity"/>
    <property type="evidence" value="ECO:0007669"/>
    <property type="project" value="UniProtKB-UniRule"/>
</dbReference>
<keyword evidence="5 13" id="KW-0436">Ligase</keyword>
<comment type="caution">
    <text evidence="15">The sequence shown here is derived from an EMBL/GenBank/DDBJ whole genome shotgun (WGS) entry which is preliminary data.</text>
</comment>
<evidence type="ECO:0000256" key="7">
    <source>
        <dbReference type="ARBA" id="ARBA00022741"/>
    </source>
</evidence>
<dbReference type="InterPro" id="IPR002319">
    <property type="entry name" value="Phenylalanyl-tRNA_Synthase"/>
</dbReference>
<dbReference type="SUPFAM" id="SSF46589">
    <property type="entry name" value="tRNA-binding arm"/>
    <property type="match status" value="1"/>
</dbReference>
<evidence type="ECO:0000256" key="5">
    <source>
        <dbReference type="ARBA" id="ARBA00022598"/>
    </source>
</evidence>
<dbReference type="InterPro" id="IPR004188">
    <property type="entry name" value="Phe-tRNA_ligase_II_N"/>
</dbReference>
<evidence type="ECO:0000256" key="9">
    <source>
        <dbReference type="ARBA" id="ARBA00022842"/>
    </source>
</evidence>
<dbReference type="GO" id="GO:0000287">
    <property type="term" value="F:magnesium ion binding"/>
    <property type="evidence" value="ECO:0007669"/>
    <property type="project" value="UniProtKB-UniRule"/>
</dbReference>
<keyword evidence="7 13" id="KW-0547">Nucleotide-binding</keyword>
<dbReference type="GO" id="GO:0005524">
    <property type="term" value="F:ATP binding"/>
    <property type="evidence" value="ECO:0007669"/>
    <property type="project" value="UniProtKB-UniRule"/>
</dbReference>
<evidence type="ECO:0000256" key="2">
    <source>
        <dbReference type="ARBA" id="ARBA00010207"/>
    </source>
</evidence>
<dbReference type="PATRIC" id="fig|755172.3.peg.1212"/>
<dbReference type="AlphaFoldDB" id="A0A134ADH9"/>
<sequence>MKEQLQQLESNALAAIENAKTVEELEKIRLQYFGKKGELTQILKGLGGLPQEERPVMGAYANEVREEVQIELDKKKTDIKEAAYDVRMEEEYLDVTLNPAKLRVGHRHPLLKTKEELEDIFVEMGFTVVDGPEIESVANNFDALNSPKNHPSRDKSDTFYIDDKTLLRTHTSPMQIRAMKQYGAPLRIVSSGRVFRFDDVDDTHSPMFHQFEGLVVDKGVSLANLIDTLNVFVKEMFGDDMHIRYRPHNFPFTEPSTEVDVTCLVCHGEGCPACHETGWSMELLGAGVVHPNVLRNCGIDPDVYSGFAFGMGIDRIAMVKYGIDNIRLMFENDDRFLSQF</sequence>
<evidence type="ECO:0000313" key="16">
    <source>
        <dbReference type="Proteomes" id="UP000070442"/>
    </source>
</evidence>
<evidence type="ECO:0000259" key="14">
    <source>
        <dbReference type="PROSITE" id="PS50862"/>
    </source>
</evidence>
<name>A0A134ADH9_9FIRM</name>
<comment type="cofactor">
    <cofactor evidence="13">
        <name>Mg(2+)</name>
        <dbReference type="ChEBI" id="CHEBI:18420"/>
    </cofactor>
    <text evidence="13">Binds 2 magnesium ions per tetramer.</text>
</comment>
<comment type="subcellular location">
    <subcellularLocation>
        <location evidence="1 13">Cytoplasm</location>
    </subcellularLocation>
</comment>
<dbReference type="Proteomes" id="UP000070442">
    <property type="component" value="Unassembled WGS sequence"/>
</dbReference>
<dbReference type="GO" id="GO:0006432">
    <property type="term" value="P:phenylalanyl-tRNA aminoacylation"/>
    <property type="evidence" value="ECO:0007669"/>
    <property type="project" value="UniProtKB-UniRule"/>
</dbReference>
<protein>
    <recommendedName>
        <fullName evidence="13">Phenylalanine--tRNA ligase alpha subunit</fullName>
        <ecNumber evidence="13">6.1.1.20</ecNumber>
    </recommendedName>
    <alternativeName>
        <fullName evidence="13">Phenylalanyl-tRNA synthetase alpha subunit</fullName>
        <shortName evidence="13">PheRS</shortName>
    </alternativeName>
</protein>
<comment type="similarity">
    <text evidence="2 13">Belongs to the class-II aminoacyl-tRNA synthetase family. Phe-tRNA synthetase alpha subunit type 1 subfamily.</text>
</comment>
<dbReference type="STRING" id="755172.HMPREF1863_01247"/>
<keyword evidence="16" id="KW-1185">Reference proteome</keyword>
<evidence type="ECO:0000256" key="3">
    <source>
        <dbReference type="ARBA" id="ARBA00011209"/>
    </source>
</evidence>
<evidence type="ECO:0000256" key="1">
    <source>
        <dbReference type="ARBA" id="ARBA00004496"/>
    </source>
</evidence>
<gene>
    <name evidence="13" type="primary">pheS</name>
    <name evidence="15" type="ORF">HMPREF1863_01247</name>
</gene>
<dbReference type="PROSITE" id="PS50862">
    <property type="entry name" value="AA_TRNA_LIGASE_II"/>
    <property type="match status" value="1"/>
</dbReference>
<dbReference type="PANTHER" id="PTHR11538:SF41">
    <property type="entry name" value="PHENYLALANINE--TRNA LIGASE, MITOCHONDRIAL"/>
    <property type="match status" value="1"/>
</dbReference>
<dbReference type="GO" id="GO:0016740">
    <property type="term" value="F:transferase activity"/>
    <property type="evidence" value="ECO:0007669"/>
    <property type="project" value="UniProtKB-ARBA"/>
</dbReference>
<evidence type="ECO:0000256" key="13">
    <source>
        <dbReference type="HAMAP-Rule" id="MF_00281"/>
    </source>
</evidence>
<dbReference type="SUPFAM" id="SSF55681">
    <property type="entry name" value="Class II aaRS and biotin synthetases"/>
    <property type="match status" value="1"/>
</dbReference>
<feature type="binding site" evidence="13">
    <location>
        <position position="254"/>
    </location>
    <ligand>
        <name>Mg(2+)</name>
        <dbReference type="ChEBI" id="CHEBI:18420"/>
        <note>shared with beta subunit</note>
    </ligand>
</feature>
<keyword evidence="6 13" id="KW-0479">Metal-binding</keyword>
<dbReference type="GO" id="GO:0005737">
    <property type="term" value="C:cytoplasm"/>
    <property type="evidence" value="ECO:0007669"/>
    <property type="project" value="UniProtKB-SubCell"/>
</dbReference>
<dbReference type="InterPro" id="IPR004529">
    <property type="entry name" value="Phe-tRNA-synth_IIc_asu"/>
</dbReference>
<dbReference type="InterPro" id="IPR006195">
    <property type="entry name" value="aa-tRNA-synth_II"/>
</dbReference>
<reference evidence="16" key="1">
    <citation type="submission" date="2016-01" db="EMBL/GenBank/DDBJ databases">
        <authorList>
            <person name="Mitreva M."/>
            <person name="Pepin K.H."/>
            <person name="Mihindukulasuriya K.A."/>
            <person name="Fulton R."/>
            <person name="Fronick C."/>
            <person name="O'Laughlin M."/>
            <person name="Miner T."/>
            <person name="Herter B."/>
            <person name="Rosa B.A."/>
            <person name="Cordes M."/>
            <person name="Tomlinson C."/>
            <person name="Wollam A."/>
            <person name="Palsikar V.B."/>
            <person name="Mardis E.R."/>
            <person name="Wilson R.K."/>
        </authorList>
    </citation>
    <scope>NUCLEOTIDE SEQUENCE [LARGE SCALE GENOMIC DNA]</scope>
    <source>
        <strain evidence="16">DNF00729</strain>
    </source>
</reference>
<dbReference type="Pfam" id="PF02912">
    <property type="entry name" value="Phe_tRNA-synt_N"/>
    <property type="match status" value="1"/>
</dbReference>
<accession>A0A134ADH9</accession>
<evidence type="ECO:0000256" key="10">
    <source>
        <dbReference type="ARBA" id="ARBA00022917"/>
    </source>
</evidence>
<dbReference type="InterPro" id="IPR010978">
    <property type="entry name" value="tRNA-bd_arm"/>
</dbReference>
<organism evidence="15 16">
    <name type="scientific">Aedoeadaptatus coxii</name>
    <dbReference type="NCBI Taxonomy" id="755172"/>
    <lineage>
        <taxon>Bacteria</taxon>
        <taxon>Bacillati</taxon>
        <taxon>Bacillota</taxon>
        <taxon>Tissierellia</taxon>
        <taxon>Tissierellales</taxon>
        <taxon>Peptoniphilaceae</taxon>
        <taxon>Aedoeadaptatus</taxon>
    </lineage>
</organism>
<keyword evidence="4 13" id="KW-0963">Cytoplasm</keyword>
<comment type="subunit">
    <text evidence="3 13">Tetramer of two alpha and two beta subunits.</text>
</comment>
<keyword evidence="8 13" id="KW-0067">ATP-binding</keyword>
<dbReference type="NCBIfam" id="TIGR00468">
    <property type="entry name" value="pheS"/>
    <property type="match status" value="1"/>
</dbReference>
<dbReference type="GO" id="GO:0000049">
    <property type="term" value="F:tRNA binding"/>
    <property type="evidence" value="ECO:0007669"/>
    <property type="project" value="InterPro"/>
</dbReference>
<evidence type="ECO:0000256" key="8">
    <source>
        <dbReference type="ARBA" id="ARBA00022840"/>
    </source>
</evidence>
<evidence type="ECO:0000256" key="6">
    <source>
        <dbReference type="ARBA" id="ARBA00022723"/>
    </source>
</evidence>
<feature type="domain" description="Aminoacyl-transfer RNA synthetases class-II family profile" evidence="14">
    <location>
        <begin position="117"/>
        <end position="331"/>
    </location>
</feature>
<keyword evidence="11 13" id="KW-0030">Aminoacyl-tRNA synthetase</keyword>
<dbReference type="PANTHER" id="PTHR11538">
    <property type="entry name" value="PHENYLALANYL-TRNA SYNTHETASE"/>
    <property type="match status" value="1"/>
</dbReference>
<evidence type="ECO:0000256" key="4">
    <source>
        <dbReference type="ARBA" id="ARBA00022490"/>
    </source>
</evidence>
<evidence type="ECO:0000256" key="12">
    <source>
        <dbReference type="ARBA" id="ARBA00049255"/>
    </source>
</evidence>
<keyword evidence="10 13" id="KW-0648">Protein biosynthesis</keyword>
<keyword evidence="9 13" id="KW-0460">Magnesium</keyword>
<evidence type="ECO:0000313" key="15">
    <source>
        <dbReference type="EMBL" id="KXB65776.1"/>
    </source>
</evidence>
<dbReference type="EMBL" id="LSDG01000039">
    <property type="protein sequence ID" value="KXB65776.1"/>
    <property type="molecule type" value="Genomic_DNA"/>
</dbReference>
<dbReference type="Pfam" id="PF01409">
    <property type="entry name" value="tRNA-synt_2d"/>
    <property type="match status" value="1"/>
</dbReference>
<dbReference type="RefSeq" id="WP_068368433.1">
    <property type="nucleotide sequence ID" value="NZ_CAMQER010000040.1"/>
</dbReference>
<dbReference type="Gene3D" id="3.30.930.10">
    <property type="entry name" value="Bira Bifunctional Protein, Domain 2"/>
    <property type="match status" value="1"/>
</dbReference>